<keyword evidence="3" id="KW-1185">Reference proteome</keyword>
<organism evidence="2 3">
    <name type="scientific">Psophocarpus tetragonolobus</name>
    <name type="common">Winged bean</name>
    <name type="synonym">Dolichos tetragonolobus</name>
    <dbReference type="NCBI Taxonomy" id="3891"/>
    <lineage>
        <taxon>Eukaryota</taxon>
        <taxon>Viridiplantae</taxon>
        <taxon>Streptophyta</taxon>
        <taxon>Embryophyta</taxon>
        <taxon>Tracheophyta</taxon>
        <taxon>Spermatophyta</taxon>
        <taxon>Magnoliopsida</taxon>
        <taxon>eudicotyledons</taxon>
        <taxon>Gunneridae</taxon>
        <taxon>Pentapetalae</taxon>
        <taxon>rosids</taxon>
        <taxon>fabids</taxon>
        <taxon>Fabales</taxon>
        <taxon>Fabaceae</taxon>
        <taxon>Papilionoideae</taxon>
        <taxon>50 kb inversion clade</taxon>
        <taxon>NPAAA clade</taxon>
        <taxon>indigoferoid/millettioid clade</taxon>
        <taxon>Phaseoleae</taxon>
        <taxon>Psophocarpus</taxon>
    </lineage>
</organism>
<dbReference type="EMBL" id="JAYMYS010000004">
    <property type="protein sequence ID" value="KAK7395468.1"/>
    <property type="molecule type" value="Genomic_DNA"/>
</dbReference>
<keyword evidence="1" id="KW-0472">Membrane</keyword>
<proteinExistence type="predicted"/>
<reference evidence="2 3" key="1">
    <citation type="submission" date="2024-01" db="EMBL/GenBank/DDBJ databases">
        <title>The genomes of 5 underutilized Papilionoideae crops provide insights into root nodulation and disease resistanc.</title>
        <authorList>
            <person name="Jiang F."/>
        </authorList>
    </citation>
    <scope>NUCLEOTIDE SEQUENCE [LARGE SCALE GENOMIC DNA]</scope>
    <source>
        <strain evidence="2">DUOXIRENSHENG_FW03</strain>
        <tissue evidence="2">Leaves</tissue>
    </source>
</reference>
<name>A0AAN9SKF9_PSOTE</name>
<evidence type="ECO:0000256" key="1">
    <source>
        <dbReference type="SAM" id="Phobius"/>
    </source>
</evidence>
<keyword evidence="1" id="KW-1133">Transmembrane helix</keyword>
<dbReference type="Proteomes" id="UP001386955">
    <property type="component" value="Unassembled WGS sequence"/>
</dbReference>
<evidence type="ECO:0000313" key="2">
    <source>
        <dbReference type="EMBL" id="KAK7395468.1"/>
    </source>
</evidence>
<evidence type="ECO:0000313" key="3">
    <source>
        <dbReference type="Proteomes" id="UP001386955"/>
    </source>
</evidence>
<protein>
    <submittedName>
        <fullName evidence="2">Uncharacterized protein</fullName>
    </submittedName>
</protein>
<dbReference type="AlphaFoldDB" id="A0AAN9SKF9"/>
<gene>
    <name evidence="2" type="ORF">VNO78_16027</name>
</gene>
<accession>A0AAN9SKF9</accession>
<comment type="caution">
    <text evidence="2">The sequence shown here is derived from an EMBL/GenBank/DDBJ whole genome shotgun (WGS) entry which is preliminary data.</text>
</comment>
<keyword evidence="1" id="KW-0812">Transmembrane</keyword>
<sequence>MSWTKRLHVGVKALITDVIELVDAELQLILLVEFIIVIGWGVVLPDLGGGLVSPSPLLASLLPFYSCRGRTILH</sequence>
<feature type="transmembrane region" description="Helical" evidence="1">
    <location>
        <begin position="21"/>
        <end position="41"/>
    </location>
</feature>